<evidence type="ECO:0000256" key="10">
    <source>
        <dbReference type="SAM" id="Coils"/>
    </source>
</evidence>
<feature type="compositionally biased region" description="Low complexity" evidence="11">
    <location>
        <begin position="500"/>
        <end position="516"/>
    </location>
</feature>
<evidence type="ECO:0000256" key="2">
    <source>
        <dbReference type="ARBA" id="ARBA00006415"/>
    </source>
</evidence>
<name>A0AAN7YR48_9PEZI</name>
<sequence length="728" mass="79530">MAEALDLPTTAGATDTTDTSGDNKFQQAIAAWRHLSFSTLITTLDTTATDLVTAQQSSLTQRKDLAQKTKDFRKLDDASKLVDIKELLKAYQGYIDLLTKQNGSVREAFMKVYDPLSDVPDPYPLLEASVEALVTADEVMPRLEVENERLKTQVERLEGAVEVAESALVEERNRRSKVEEERDVAVEEVKGRSERVVKEKEADWAEKERGLVSKIEGLEGLVKELKAGFEVEMRLERSGAEGQDAGRGTATQAELDIVNSELDRANVRLVDLETRNESLRTEVARSSGQVQKSGAVEDDPSFLRLRTENQSLLRKLEAARHEKDAEKNSVQTKIRALERDIAALKADRTTLQAKVQKWSDYEEVKRELQMLRAVEFSTSDDIDDDDYERAAKHTNGSAKEGTLENLLITRNKKLTTDLTELRVSHNALLERLEALQAQTTEAQADLARTRKLNARLEEDLEKTQREVGSAWETASVAGTYTSRMPARSAYGSLRRGGGTSPTTSIIGGFDPSAAGSSRGGGGLEAGGAGAGILPMVTAQRDRFKAKLGQLETELQKQYQTVSGLRSEVASLQRDNLDLYEKTRYVSSYATTHRGGAGSGVEYGGRPNPGAVVVGGGADERYKSVYESGLTPFAAFRGRESARAMKRMSLPERAVFQLSRIVLATRTSRNLFAAYCLGLHMLVLIMLFWMGTADAEAHATHLGTVGAAAVGAAGAAGWKEEADGFGAGG</sequence>
<dbReference type="Pfam" id="PF25398">
    <property type="entry name" value="CUX1_N"/>
    <property type="match status" value="1"/>
</dbReference>
<evidence type="ECO:0000256" key="5">
    <source>
        <dbReference type="ARBA" id="ARBA00022692"/>
    </source>
</evidence>
<evidence type="ECO:0000256" key="3">
    <source>
        <dbReference type="ARBA" id="ARBA00018691"/>
    </source>
</evidence>
<keyword evidence="4" id="KW-0813">Transport</keyword>
<dbReference type="Pfam" id="PF08172">
    <property type="entry name" value="CASP_C"/>
    <property type="match status" value="1"/>
</dbReference>
<proteinExistence type="inferred from homology"/>
<feature type="domain" description="Cux N-terminal" evidence="14">
    <location>
        <begin position="22"/>
        <end position="132"/>
    </location>
</feature>
<evidence type="ECO:0000313" key="15">
    <source>
        <dbReference type="EMBL" id="KAK5111471.1"/>
    </source>
</evidence>
<evidence type="ECO:0000256" key="6">
    <source>
        <dbReference type="ARBA" id="ARBA00022989"/>
    </source>
</evidence>
<evidence type="ECO:0000256" key="11">
    <source>
        <dbReference type="SAM" id="MobiDB-lite"/>
    </source>
</evidence>
<dbReference type="AlphaFoldDB" id="A0AAN7YR48"/>
<feature type="coiled-coil region" evidence="10">
    <location>
        <begin position="418"/>
        <end position="466"/>
    </location>
</feature>
<comment type="caution">
    <text evidence="15">The sequence shown here is derived from an EMBL/GenBank/DDBJ whole genome shotgun (WGS) entry which is preliminary data.</text>
</comment>
<dbReference type="InterPro" id="IPR057476">
    <property type="entry name" value="Cux_N"/>
</dbReference>
<dbReference type="GO" id="GO:0006891">
    <property type="term" value="P:intra-Golgi vesicle-mediated transport"/>
    <property type="evidence" value="ECO:0007669"/>
    <property type="project" value="InterPro"/>
</dbReference>
<reference evidence="15" key="1">
    <citation type="submission" date="2023-08" db="EMBL/GenBank/DDBJ databases">
        <title>Black Yeasts Isolated from many extreme environments.</title>
        <authorList>
            <person name="Coleine C."/>
            <person name="Stajich J.E."/>
            <person name="Selbmann L."/>
        </authorList>
    </citation>
    <scope>NUCLEOTIDE SEQUENCE</scope>
    <source>
        <strain evidence="15">CCFEE 5401</strain>
    </source>
</reference>
<dbReference type="PANTHER" id="PTHR14043">
    <property type="entry name" value="CCAAT DISPLACEMENT PROTEIN-RELATED"/>
    <property type="match status" value="1"/>
</dbReference>
<evidence type="ECO:0000256" key="12">
    <source>
        <dbReference type="SAM" id="Phobius"/>
    </source>
</evidence>
<evidence type="ECO:0000256" key="7">
    <source>
        <dbReference type="ARBA" id="ARBA00023034"/>
    </source>
</evidence>
<feature type="region of interest" description="Disordered" evidence="11">
    <location>
        <begin position="490"/>
        <end position="522"/>
    </location>
</feature>
<evidence type="ECO:0000256" key="9">
    <source>
        <dbReference type="ARBA" id="ARBA00023136"/>
    </source>
</evidence>
<evidence type="ECO:0000256" key="1">
    <source>
        <dbReference type="ARBA" id="ARBA00004409"/>
    </source>
</evidence>
<keyword evidence="8 10" id="KW-0175">Coiled coil</keyword>
<keyword evidence="7" id="KW-0333">Golgi apparatus</keyword>
<accession>A0AAN7YR48</accession>
<protein>
    <recommendedName>
        <fullName evidence="3">Protein CASP</fullName>
    </recommendedName>
</protein>
<feature type="coiled-coil region" evidence="10">
    <location>
        <begin position="140"/>
        <end position="188"/>
    </location>
</feature>
<feature type="compositionally biased region" description="Low complexity" evidence="11">
    <location>
        <begin position="9"/>
        <end position="20"/>
    </location>
</feature>
<evidence type="ECO:0000313" key="16">
    <source>
        <dbReference type="Proteomes" id="UP001310890"/>
    </source>
</evidence>
<dbReference type="Proteomes" id="UP001310890">
    <property type="component" value="Unassembled WGS sequence"/>
</dbReference>
<keyword evidence="5 12" id="KW-0812">Transmembrane</keyword>
<feature type="region of interest" description="Disordered" evidence="11">
    <location>
        <begin position="1"/>
        <end position="20"/>
    </location>
</feature>
<evidence type="ECO:0000256" key="8">
    <source>
        <dbReference type="ARBA" id="ARBA00023054"/>
    </source>
</evidence>
<comment type="similarity">
    <text evidence="2">Belongs to the CASP family.</text>
</comment>
<dbReference type="EMBL" id="JAVRRL010000039">
    <property type="protein sequence ID" value="KAK5111471.1"/>
    <property type="molecule type" value="Genomic_DNA"/>
</dbReference>
<evidence type="ECO:0000256" key="4">
    <source>
        <dbReference type="ARBA" id="ARBA00022448"/>
    </source>
</evidence>
<keyword evidence="9 12" id="KW-0472">Membrane</keyword>
<evidence type="ECO:0000259" key="13">
    <source>
        <dbReference type="Pfam" id="PF08172"/>
    </source>
</evidence>
<feature type="domain" description="CASP C-terminal" evidence="13">
    <location>
        <begin position="434"/>
        <end position="691"/>
    </location>
</feature>
<comment type="subcellular location">
    <subcellularLocation>
        <location evidence="1">Golgi apparatus membrane</location>
        <topology evidence="1">Single-pass type IV membrane protein</topology>
    </subcellularLocation>
</comment>
<dbReference type="InterPro" id="IPR012955">
    <property type="entry name" value="CASP_C"/>
</dbReference>
<dbReference type="PANTHER" id="PTHR14043:SF2">
    <property type="entry name" value="HOMEOBOX PROTEIN CUT"/>
    <property type="match status" value="1"/>
</dbReference>
<feature type="transmembrane region" description="Helical" evidence="12">
    <location>
        <begin position="671"/>
        <end position="689"/>
    </location>
</feature>
<feature type="coiled-coil region" evidence="10">
    <location>
        <begin position="255"/>
        <end position="354"/>
    </location>
</feature>
<gene>
    <name evidence="15" type="ORF">LTR62_004923</name>
</gene>
<evidence type="ECO:0000259" key="14">
    <source>
        <dbReference type="Pfam" id="PF25398"/>
    </source>
</evidence>
<organism evidence="15 16">
    <name type="scientific">Meristemomyces frigidus</name>
    <dbReference type="NCBI Taxonomy" id="1508187"/>
    <lineage>
        <taxon>Eukaryota</taxon>
        <taxon>Fungi</taxon>
        <taxon>Dikarya</taxon>
        <taxon>Ascomycota</taxon>
        <taxon>Pezizomycotina</taxon>
        <taxon>Dothideomycetes</taxon>
        <taxon>Dothideomycetidae</taxon>
        <taxon>Mycosphaerellales</taxon>
        <taxon>Teratosphaeriaceae</taxon>
        <taxon>Meristemomyces</taxon>
    </lineage>
</organism>
<dbReference type="GO" id="GO:0000139">
    <property type="term" value="C:Golgi membrane"/>
    <property type="evidence" value="ECO:0007669"/>
    <property type="project" value="UniProtKB-SubCell"/>
</dbReference>
<keyword evidence="6 12" id="KW-1133">Transmembrane helix</keyword>